<evidence type="ECO:0000313" key="3">
    <source>
        <dbReference type="Proteomes" id="UP000612893"/>
    </source>
</evidence>
<dbReference type="InterPro" id="IPR036388">
    <property type="entry name" value="WH-like_DNA-bd_sf"/>
</dbReference>
<dbReference type="InterPro" id="IPR005149">
    <property type="entry name" value="Tscrpt_reg_PadR_N"/>
</dbReference>
<reference evidence="2" key="1">
    <citation type="submission" date="2020-10" db="EMBL/GenBank/DDBJ databases">
        <title>Ca. Dormibacterota MAGs.</title>
        <authorList>
            <person name="Montgomery K."/>
        </authorList>
    </citation>
    <scope>NUCLEOTIDE SEQUENCE [LARGE SCALE GENOMIC DNA]</scope>
    <source>
        <strain evidence="2">SC8812_S17_10</strain>
    </source>
</reference>
<gene>
    <name evidence="2" type="ORF">JF922_25825</name>
</gene>
<protein>
    <submittedName>
        <fullName evidence="2">PadR family transcriptional regulator</fullName>
    </submittedName>
</protein>
<keyword evidence="3" id="KW-1185">Reference proteome</keyword>
<dbReference type="PANTHER" id="PTHR33169">
    <property type="entry name" value="PADR-FAMILY TRANSCRIPTIONAL REGULATOR"/>
    <property type="match status" value="1"/>
</dbReference>
<dbReference type="AlphaFoldDB" id="A0A934K4E6"/>
<dbReference type="Proteomes" id="UP000612893">
    <property type="component" value="Unassembled WGS sequence"/>
</dbReference>
<evidence type="ECO:0000313" key="2">
    <source>
        <dbReference type="EMBL" id="MBJ7601481.1"/>
    </source>
</evidence>
<dbReference type="InterPro" id="IPR052509">
    <property type="entry name" value="Metal_resp_DNA-bind_regulator"/>
</dbReference>
<dbReference type="SUPFAM" id="SSF46785">
    <property type="entry name" value="Winged helix' DNA-binding domain"/>
    <property type="match status" value="1"/>
</dbReference>
<comment type="caution">
    <text evidence="2">The sequence shown here is derived from an EMBL/GenBank/DDBJ whole genome shotgun (WGS) entry which is preliminary data.</text>
</comment>
<accession>A0A934K4E6</accession>
<evidence type="ECO:0000259" key="1">
    <source>
        <dbReference type="Pfam" id="PF03551"/>
    </source>
</evidence>
<dbReference type="InterPro" id="IPR036390">
    <property type="entry name" value="WH_DNA-bd_sf"/>
</dbReference>
<name>A0A934K4E6_9BACT</name>
<dbReference type="EMBL" id="JAEKNR010000246">
    <property type="protein sequence ID" value="MBJ7601481.1"/>
    <property type="molecule type" value="Genomic_DNA"/>
</dbReference>
<organism evidence="2 3">
    <name type="scientific">Candidatus Nephthysia bennettiae</name>
    <dbReference type="NCBI Taxonomy" id="3127016"/>
    <lineage>
        <taxon>Bacteria</taxon>
        <taxon>Bacillati</taxon>
        <taxon>Candidatus Dormiibacterota</taxon>
        <taxon>Candidatus Dormibacteria</taxon>
        <taxon>Candidatus Dormibacterales</taxon>
        <taxon>Candidatus Dormibacteraceae</taxon>
        <taxon>Candidatus Nephthysia</taxon>
    </lineage>
</organism>
<dbReference type="PANTHER" id="PTHR33169:SF14">
    <property type="entry name" value="TRANSCRIPTIONAL REGULATOR RV3488"/>
    <property type="match status" value="1"/>
</dbReference>
<dbReference type="Gene3D" id="1.10.10.10">
    <property type="entry name" value="Winged helix-like DNA-binding domain superfamily/Winged helix DNA-binding domain"/>
    <property type="match status" value="1"/>
</dbReference>
<feature type="domain" description="Transcription regulator PadR N-terminal" evidence="1">
    <location>
        <begin position="24"/>
        <end position="94"/>
    </location>
</feature>
<proteinExistence type="predicted"/>
<dbReference type="RefSeq" id="WP_338205731.1">
    <property type="nucleotide sequence ID" value="NZ_JAEKNR010000246.1"/>
</dbReference>
<sequence length="116" mass="13122">MVAGREGNEALIAQMRRGALEFCVMALLEERERYGFELIQRLARVEGMVTSEGTIYPLLSRLRRDGAVETTWRESVSGPPRRYYQLTPAGRASLVAFRSEWSRFRAAVDQLLGGGR</sequence>
<dbReference type="Pfam" id="PF03551">
    <property type="entry name" value="PadR"/>
    <property type="match status" value="1"/>
</dbReference>